<keyword evidence="3" id="KW-1185">Reference proteome</keyword>
<feature type="domain" description="Autotransporter" evidence="1">
    <location>
        <begin position="699"/>
        <end position="974"/>
    </location>
</feature>
<accession>A0A5E4XKH9</accession>
<dbReference type="EMBL" id="CABPSK010000004">
    <property type="protein sequence ID" value="VVE37019.1"/>
    <property type="molecule type" value="Genomic_DNA"/>
</dbReference>
<dbReference type="OrthoDB" id="8613264at2"/>
<dbReference type="Pfam" id="PF18883">
    <property type="entry name" value="AC_1"/>
    <property type="match status" value="1"/>
</dbReference>
<dbReference type="SUPFAM" id="SSF51126">
    <property type="entry name" value="Pectin lyase-like"/>
    <property type="match status" value="1"/>
</dbReference>
<dbReference type="SUPFAM" id="SSF103515">
    <property type="entry name" value="Autotransporter"/>
    <property type="match status" value="1"/>
</dbReference>
<dbReference type="InterPro" id="IPR036709">
    <property type="entry name" value="Autotransporte_beta_dom_sf"/>
</dbReference>
<dbReference type="InterPro" id="IPR012332">
    <property type="entry name" value="Autotransporter_pectin_lyase_C"/>
</dbReference>
<organism evidence="2 3">
    <name type="scientific">Pandoraea pneumonica</name>
    <dbReference type="NCBI Taxonomy" id="2508299"/>
    <lineage>
        <taxon>Bacteria</taxon>
        <taxon>Pseudomonadati</taxon>
        <taxon>Pseudomonadota</taxon>
        <taxon>Betaproteobacteria</taxon>
        <taxon>Burkholderiales</taxon>
        <taxon>Burkholderiaceae</taxon>
        <taxon>Pandoraea</taxon>
    </lineage>
</organism>
<evidence type="ECO:0000259" key="1">
    <source>
        <dbReference type="PROSITE" id="PS51208"/>
    </source>
</evidence>
<dbReference type="InterPro" id="IPR005546">
    <property type="entry name" value="Autotransporte_beta"/>
</dbReference>
<evidence type="ECO:0000313" key="2">
    <source>
        <dbReference type="EMBL" id="VVE37019.1"/>
    </source>
</evidence>
<gene>
    <name evidence="2" type="primary">bmaC_3</name>
    <name evidence="2" type="ORF">PPN31114_03960</name>
</gene>
<dbReference type="InterPro" id="IPR043990">
    <property type="entry name" value="AC_1"/>
</dbReference>
<dbReference type="Pfam" id="PF03797">
    <property type="entry name" value="Autotransporter"/>
    <property type="match status" value="1"/>
</dbReference>
<dbReference type="InterPro" id="IPR011050">
    <property type="entry name" value="Pectin_lyase_fold/virulence"/>
</dbReference>
<dbReference type="NCBIfam" id="TIGR01414">
    <property type="entry name" value="autotrans_barl"/>
    <property type="match status" value="1"/>
</dbReference>
<dbReference type="InterPro" id="IPR006315">
    <property type="entry name" value="OM_autotransptr_brl_dom"/>
</dbReference>
<protein>
    <submittedName>
        <fullName evidence="2">Adhesin BmaC autotransporter</fullName>
    </submittedName>
</protein>
<dbReference type="PROSITE" id="PS51208">
    <property type="entry name" value="AUTOTRANSPORTER"/>
    <property type="match status" value="1"/>
</dbReference>
<dbReference type="SMART" id="SM00869">
    <property type="entry name" value="Autotransporter"/>
    <property type="match status" value="1"/>
</dbReference>
<name>A0A5E4XKH9_9BURK</name>
<dbReference type="GO" id="GO:0019867">
    <property type="term" value="C:outer membrane"/>
    <property type="evidence" value="ECO:0007669"/>
    <property type="project" value="InterPro"/>
</dbReference>
<evidence type="ECO:0000313" key="3">
    <source>
        <dbReference type="Proteomes" id="UP000366945"/>
    </source>
</evidence>
<dbReference type="Gene3D" id="2.160.20.20">
    <property type="match status" value="1"/>
</dbReference>
<dbReference type="AlphaFoldDB" id="A0A5E4XKH9"/>
<sequence>MPFYDATYSKPAVSLRIQRRHPELTGFTILAVACAATLSAPSVVVQAQTLPPATAIFLSNGASATYTNGTQNASTAVRVSSSAGRTTSLTFAPVSDMSVTSPTNTAIQVSASGANSFATFTINSSNGYGVAIQGVGNYSFGVVVSATNGGLATANLGTGTTVVTGGGTSGAGLWATSGGTITGDRLIITTNGDYAQGAGAVGGGTIKLTNSSIRTYGTQAYGLLNRASHGAYEGNAALEYDTGTVLTSGAYSHGIDAEGNGATVVVNSIIGTTGTSAYGIRLVDSDFGTASTGSPNLTIRGSGGTASSVTTSGDSAHAVVLMNLFGGDTASLTASGTTFLAQGSNAYGIHMTGVPGSTEQASFDASTIQSAQSDAIHVTGPAASVVLTNGSKVIAPRGFSALNVNADGTSAGAATLLSEGSMLTGSILTDAQSTANVALRNGSTWNVVGDSNMTTLENTESLVNVVSKANQGSAPTTPSSYTPVVVSGNYAGNNGALAINTYLNLGGPLSRQFTDRLLIGGNATGTTLVDVNPVFGSPGPTSAYQAHLLRGTLRAPAFHLFTATDGISIIQVAGTSTQDAFALKNGYVTADNLPFQYHLYAYGPGSEYGAADASQSLVGGGTAFWDYRLQTAFVTPEGPVIPEDPGQPEPIPENARPEVAPQVASYLTVPAALLYAGLVDIDTLHRRLGEVRDDRTLGRDSGAGEAFVRVYGGHFNYNSNRSFLQYGYNATGDYSAVQFGGNLFKRRDDEGLWRFGLAGSIGWLHFEPEAVDGYSATAGNTYRLSAYATYQSAQGWYVDNVLSFGWFDGRVSTSAYSTAMDLRGRDVAASIEAGYPFYVGAGLNVEPQVQLVGQHASFNNRVDADGLPVNIGGQNQLLGRVGVRLTRPFEVGTGRVTPYVAIDYLHAFTGGTQITVAGVGFTGGKLGDSLRLSFGANATMSERMTLYGRVSWAQDVGGSGMRGWLLNAGARYLF</sequence>
<reference evidence="2 3" key="1">
    <citation type="submission" date="2019-08" db="EMBL/GenBank/DDBJ databases">
        <authorList>
            <person name="Peeters C."/>
        </authorList>
    </citation>
    <scope>NUCLEOTIDE SEQUENCE [LARGE SCALE GENOMIC DNA]</scope>
    <source>
        <strain evidence="2 3">LMG 31114</strain>
    </source>
</reference>
<proteinExistence type="predicted"/>
<dbReference type="Proteomes" id="UP000366945">
    <property type="component" value="Unassembled WGS sequence"/>
</dbReference>
<dbReference type="Gene3D" id="2.40.128.130">
    <property type="entry name" value="Autotransporter beta-domain"/>
    <property type="match status" value="1"/>
</dbReference>